<evidence type="ECO:0000259" key="2">
    <source>
        <dbReference type="PROSITE" id="PS50056"/>
    </source>
</evidence>
<reference evidence="3 4" key="1">
    <citation type="submission" date="2015-11" db="EMBL/GenBank/DDBJ databases">
        <title>Genomic analysis of 38 Legionella species identifies large and diverse effector repertoires.</title>
        <authorList>
            <person name="Burstein D."/>
            <person name="Amaro F."/>
            <person name="Zusman T."/>
            <person name="Lifshitz Z."/>
            <person name="Cohen O."/>
            <person name="Gilbert J.A."/>
            <person name="Pupko T."/>
            <person name="Shuman H.A."/>
            <person name="Segal G."/>
        </authorList>
    </citation>
    <scope>NUCLEOTIDE SEQUENCE [LARGE SCALE GENOMIC DNA]</scope>
    <source>
        <strain evidence="3 4">ATCC 43878</strain>
    </source>
</reference>
<feature type="domain" description="Tyrosine specific protein phosphatases" evidence="2">
    <location>
        <begin position="103"/>
        <end position="154"/>
    </location>
</feature>
<dbReference type="SUPFAM" id="SSF52799">
    <property type="entry name" value="(Phosphotyrosine protein) phosphatases II"/>
    <property type="match status" value="1"/>
</dbReference>
<sequence>MKEKHVVPHNYRDISITIDGKTLLVGAMAHPIRYGFGYSLQEITDFWAEKNVGTVISFSDLQEAEIYTDQEIRIKEQLLFKNKENQHYSIPIVDKAHVVPSLEEFDALYEIFKKSPQNIILYCGEGLGRSGVMLASLVLRQLIQENITNPESLQEYAENEKENNQSILGCKCSSLVYKAIKTIRALPGSNTYKSIENYAQVQALCDLEKEILNSIKNPELKETKKPINLSEWTLYEEKKSESQKTISPSLYKGLNEASFMQTNLASNFINLFFAKYKPNDLKKPNLDEEKTNEELDTMQEQLLEENLKKIRQDDDKLVAESEEFISKKTISYNVSEELKNRVSDLEESHSDENEEDNFKPKSNN</sequence>
<dbReference type="AlphaFoldDB" id="A0A0W0SEK9"/>
<dbReference type="Pfam" id="PF22785">
    <property type="entry name" value="Tc-R-P"/>
    <property type="match status" value="1"/>
</dbReference>
<protein>
    <recommendedName>
        <fullName evidence="2">Tyrosine specific protein phosphatases domain-containing protein</fullName>
    </recommendedName>
</protein>
<dbReference type="Gene3D" id="3.90.190.10">
    <property type="entry name" value="Protein tyrosine phosphatase superfamily"/>
    <property type="match status" value="1"/>
</dbReference>
<evidence type="ECO:0000256" key="1">
    <source>
        <dbReference type="SAM" id="MobiDB-lite"/>
    </source>
</evidence>
<keyword evidence="4" id="KW-1185">Reference proteome</keyword>
<gene>
    <name evidence="3" type="ORF">Lbru_2060</name>
</gene>
<dbReference type="EMBL" id="LNXV01000029">
    <property type="protein sequence ID" value="KTC81540.1"/>
    <property type="molecule type" value="Genomic_DNA"/>
</dbReference>
<organism evidence="3 4">
    <name type="scientific">Legionella brunensis</name>
    <dbReference type="NCBI Taxonomy" id="29422"/>
    <lineage>
        <taxon>Bacteria</taxon>
        <taxon>Pseudomonadati</taxon>
        <taxon>Pseudomonadota</taxon>
        <taxon>Gammaproteobacteria</taxon>
        <taxon>Legionellales</taxon>
        <taxon>Legionellaceae</taxon>
        <taxon>Legionella</taxon>
    </lineage>
</organism>
<dbReference type="InterPro" id="IPR029021">
    <property type="entry name" value="Prot-tyrosine_phosphatase-like"/>
</dbReference>
<dbReference type="InterPro" id="IPR000387">
    <property type="entry name" value="Tyr_Pase_dom"/>
</dbReference>
<evidence type="ECO:0000313" key="3">
    <source>
        <dbReference type="EMBL" id="KTC81540.1"/>
    </source>
</evidence>
<dbReference type="RefSeq" id="WP_058442049.1">
    <property type="nucleotide sequence ID" value="NZ_CAAAHU010000005.1"/>
</dbReference>
<name>A0A0W0SEK9_9GAMM</name>
<dbReference type="Proteomes" id="UP000054742">
    <property type="component" value="Unassembled WGS sequence"/>
</dbReference>
<dbReference type="PATRIC" id="fig|29422.6.peg.2198"/>
<proteinExistence type="predicted"/>
<comment type="caution">
    <text evidence="3">The sequence shown here is derived from an EMBL/GenBank/DDBJ whole genome shotgun (WGS) entry which is preliminary data.</text>
</comment>
<feature type="region of interest" description="Disordered" evidence="1">
    <location>
        <begin position="340"/>
        <end position="364"/>
    </location>
</feature>
<dbReference type="PROSITE" id="PS50056">
    <property type="entry name" value="TYR_PHOSPHATASE_2"/>
    <property type="match status" value="1"/>
</dbReference>
<evidence type="ECO:0000313" key="4">
    <source>
        <dbReference type="Proteomes" id="UP000054742"/>
    </source>
</evidence>
<accession>A0A0W0SEK9</accession>